<protein>
    <recommendedName>
        <fullName evidence="3 9">DNA repair protein RecN</fullName>
    </recommendedName>
    <alternativeName>
        <fullName evidence="8 9">Recombination protein N</fullName>
    </alternativeName>
</protein>
<keyword evidence="7 9" id="KW-0234">DNA repair</keyword>
<proteinExistence type="inferred from homology"/>
<dbReference type="SUPFAM" id="SSF52540">
    <property type="entry name" value="P-loop containing nucleoside triphosphate hydrolases"/>
    <property type="match status" value="1"/>
</dbReference>
<evidence type="ECO:0000256" key="9">
    <source>
        <dbReference type="PIRNR" id="PIRNR003128"/>
    </source>
</evidence>
<dbReference type="GO" id="GO:0009432">
    <property type="term" value="P:SOS response"/>
    <property type="evidence" value="ECO:0007669"/>
    <property type="project" value="TreeGrafter"/>
</dbReference>
<dbReference type="CDD" id="cd03241">
    <property type="entry name" value="ABC_RecN"/>
    <property type="match status" value="2"/>
</dbReference>
<keyword evidence="6" id="KW-0067">ATP-binding</keyword>
<dbReference type="Proteomes" id="UP000000269">
    <property type="component" value="Chromosome"/>
</dbReference>
<dbReference type="InterPro" id="IPR004604">
    <property type="entry name" value="DNA_recomb/repair_RecN"/>
</dbReference>
<dbReference type="STRING" id="350688.Clos_1604"/>
<accession>A8MFI4</accession>
<name>A8MFI4_ALKOO</name>
<evidence type="ECO:0000256" key="5">
    <source>
        <dbReference type="ARBA" id="ARBA00022763"/>
    </source>
</evidence>
<dbReference type="eggNOG" id="COG0497">
    <property type="taxonomic scope" value="Bacteria"/>
</dbReference>
<reference evidence="12" key="1">
    <citation type="submission" date="2007-10" db="EMBL/GenBank/DDBJ databases">
        <title>Complete genome of Alkaliphilus oremlandii OhILAs.</title>
        <authorList>
            <person name="Copeland A."/>
            <person name="Lucas S."/>
            <person name="Lapidus A."/>
            <person name="Barry K."/>
            <person name="Detter J.C."/>
            <person name="Glavina del Rio T."/>
            <person name="Hammon N."/>
            <person name="Israni S."/>
            <person name="Dalin E."/>
            <person name="Tice H."/>
            <person name="Pitluck S."/>
            <person name="Chain P."/>
            <person name="Malfatti S."/>
            <person name="Shin M."/>
            <person name="Vergez L."/>
            <person name="Schmutz J."/>
            <person name="Larimer F."/>
            <person name="Land M."/>
            <person name="Hauser L."/>
            <person name="Kyrpides N."/>
            <person name="Mikhailova N."/>
            <person name="Stolz J.F."/>
            <person name="Dawson A."/>
            <person name="Fisher E."/>
            <person name="Crable B."/>
            <person name="Perera E."/>
            <person name="Lisak J."/>
            <person name="Ranganathan M."/>
            <person name="Basu P."/>
            <person name="Richardson P."/>
        </authorList>
    </citation>
    <scope>NUCLEOTIDE SEQUENCE [LARGE SCALE GENOMIC DNA]</scope>
    <source>
        <strain evidence="12">OhILAs</strain>
    </source>
</reference>
<evidence type="ECO:0000313" key="11">
    <source>
        <dbReference type="EMBL" id="ABW19147.1"/>
    </source>
</evidence>
<evidence type="ECO:0000256" key="8">
    <source>
        <dbReference type="ARBA" id="ARBA00033408"/>
    </source>
</evidence>
<dbReference type="PANTHER" id="PTHR11059">
    <property type="entry name" value="DNA REPAIR PROTEIN RECN"/>
    <property type="match status" value="1"/>
</dbReference>
<gene>
    <name evidence="11" type="ordered locus">Clos_1604</name>
</gene>
<dbReference type="GO" id="GO:0006310">
    <property type="term" value="P:DNA recombination"/>
    <property type="evidence" value="ECO:0007669"/>
    <property type="project" value="InterPro"/>
</dbReference>
<comment type="similarity">
    <text evidence="2 9">Belongs to the RecN family.</text>
</comment>
<dbReference type="GO" id="GO:0006281">
    <property type="term" value="P:DNA repair"/>
    <property type="evidence" value="ECO:0007669"/>
    <property type="project" value="UniProtKB-KW"/>
</dbReference>
<dbReference type="InterPro" id="IPR027417">
    <property type="entry name" value="P-loop_NTPase"/>
</dbReference>
<dbReference type="NCBIfam" id="TIGR00634">
    <property type="entry name" value="recN"/>
    <property type="match status" value="1"/>
</dbReference>
<evidence type="ECO:0000256" key="7">
    <source>
        <dbReference type="ARBA" id="ARBA00023204"/>
    </source>
</evidence>
<evidence type="ECO:0000313" key="12">
    <source>
        <dbReference type="Proteomes" id="UP000000269"/>
    </source>
</evidence>
<dbReference type="GO" id="GO:0005524">
    <property type="term" value="F:ATP binding"/>
    <property type="evidence" value="ECO:0007669"/>
    <property type="project" value="UniProtKB-KW"/>
</dbReference>
<organism evidence="11 12">
    <name type="scientific">Alkaliphilus oremlandii (strain OhILAs)</name>
    <name type="common">Clostridium oremlandii (strain OhILAs)</name>
    <dbReference type="NCBI Taxonomy" id="350688"/>
    <lineage>
        <taxon>Bacteria</taxon>
        <taxon>Bacillati</taxon>
        <taxon>Bacillota</taxon>
        <taxon>Clostridia</taxon>
        <taxon>Peptostreptococcales</taxon>
        <taxon>Natronincolaceae</taxon>
        <taxon>Alkaliphilus</taxon>
    </lineage>
</organism>
<dbReference type="HOGENOM" id="CLU_018297_3_1_9"/>
<evidence type="ECO:0000256" key="2">
    <source>
        <dbReference type="ARBA" id="ARBA00009441"/>
    </source>
</evidence>
<dbReference type="OrthoDB" id="9806954at2"/>
<evidence type="ECO:0000256" key="4">
    <source>
        <dbReference type="ARBA" id="ARBA00022741"/>
    </source>
</evidence>
<evidence type="ECO:0000256" key="1">
    <source>
        <dbReference type="ARBA" id="ARBA00003618"/>
    </source>
</evidence>
<dbReference type="RefSeq" id="WP_012159459.1">
    <property type="nucleotide sequence ID" value="NC_009922.1"/>
</dbReference>
<dbReference type="KEGG" id="aoe:Clos_1604"/>
<dbReference type="FunFam" id="3.40.50.300:FF:000319">
    <property type="entry name" value="DNA repair protein RecN"/>
    <property type="match status" value="1"/>
</dbReference>
<comment type="function">
    <text evidence="1 9">May be involved in recombinational repair of damaged DNA.</text>
</comment>
<dbReference type="FunFam" id="3.40.50.300:FF:000356">
    <property type="entry name" value="DNA repair protein RecN"/>
    <property type="match status" value="1"/>
</dbReference>
<dbReference type="InterPro" id="IPR003395">
    <property type="entry name" value="RecF/RecN/SMC_N"/>
</dbReference>
<keyword evidence="4" id="KW-0547">Nucleotide-binding</keyword>
<keyword evidence="12" id="KW-1185">Reference proteome</keyword>
<evidence type="ECO:0000256" key="6">
    <source>
        <dbReference type="ARBA" id="ARBA00022840"/>
    </source>
</evidence>
<dbReference type="GO" id="GO:0043590">
    <property type="term" value="C:bacterial nucleoid"/>
    <property type="evidence" value="ECO:0007669"/>
    <property type="project" value="TreeGrafter"/>
</dbReference>
<dbReference type="AlphaFoldDB" id="A8MFI4"/>
<dbReference type="PANTHER" id="PTHR11059:SF0">
    <property type="entry name" value="DNA REPAIR PROTEIN RECN"/>
    <property type="match status" value="1"/>
</dbReference>
<evidence type="ECO:0000256" key="3">
    <source>
        <dbReference type="ARBA" id="ARBA00021315"/>
    </source>
</evidence>
<dbReference type="Gene3D" id="3.40.50.300">
    <property type="entry name" value="P-loop containing nucleotide triphosphate hydrolases"/>
    <property type="match status" value="2"/>
</dbReference>
<feature type="domain" description="RecF/RecN/SMC N-terminal" evidence="10">
    <location>
        <begin position="2"/>
        <end position="521"/>
    </location>
</feature>
<evidence type="ECO:0000259" key="10">
    <source>
        <dbReference type="Pfam" id="PF02463"/>
    </source>
</evidence>
<keyword evidence="5 9" id="KW-0227">DNA damage</keyword>
<dbReference type="Pfam" id="PF02463">
    <property type="entry name" value="SMC_N"/>
    <property type="match status" value="1"/>
</dbReference>
<dbReference type="PIRSF" id="PIRSF003128">
    <property type="entry name" value="RecN"/>
    <property type="match status" value="1"/>
</dbReference>
<sequence length="570" mass="65335">MLLELEIKDFALIDQLNISFKEGLNILSGETGAGKSIIIDAVNMAIGERADRSFIRSGCDKASVQAIFHVKNIEDMNQVLEEYGVNDGEGYDTLIITRDIYANGRSTCRVNGVIVTQSVLKIITQKLIDIHGQHEHQYLLNPSFHMDMLDLYGGKDILDLVSNVSVLYHELQTVQEKLDSICFDEAEKQKRIDLIKFQLDEIGGANLFPEEEEELKKQKKILSNSEKIYQSLSNIHEILYGENSESSVLDRIYSTVNAMSNILPLDEKFMYFNNVLEETQYKLEDISREMRTYIDHIDFDSKILEEVENRLDLINTLKRKYGNTIEEILLYQQKIELELRDFEKNDVAICNLKQEIDVKYNELKKQSLKLSLLRKSIAIDFEQKLTDILQTLNMGKVQFKVSFTNEKEIQTDLKFTSKGIDQLEFIISTNLGEPLKSLSKIASGGEMSRIMLAFKTILADVDNISTLIFDEIDTGISGRTAQIIAERLHNLSEHHQIICITHLPQIAAMADHHYLIEKIEKENKINTIVKKLNDLEQVHELGRLLDGKLTDITLQHAEEMIRQAHLRKGK</sequence>
<dbReference type="EMBL" id="CP000853">
    <property type="protein sequence ID" value="ABW19147.1"/>
    <property type="molecule type" value="Genomic_DNA"/>
</dbReference>